<dbReference type="InterPro" id="IPR027417">
    <property type="entry name" value="P-loop_NTPase"/>
</dbReference>
<comment type="caution">
    <text evidence="1">The sequence shown here is derived from an EMBL/GenBank/DDBJ whole genome shotgun (WGS) entry which is preliminary data.</text>
</comment>
<evidence type="ECO:0000313" key="2">
    <source>
        <dbReference type="Proteomes" id="UP000815325"/>
    </source>
</evidence>
<sequence>MSACPTRVYEQCSARFCSASSAHLPRPTLLRAAPLPCTCTHKHSASSFETHGVIRSTMDSAQVQVVDASEGPIEAAQLVKAWSQAGLQLHNIAVMFRTRDQVAEVKERLVEQSIPYIEDADELWNMGKVGMPICNAFQSEGALSKGQEPP</sequence>
<gene>
    <name evidence="1" type="ORF">DUNSADRAFT_5628</name>
</gene>
<proteinExistence type="predicted"/>
<feature type="non-terminal residue" evidence="1">
    <location>
        <position position="150"/>
    </location>
</feature>
<dbReference type="Proteomes" id="UP000815325">
    <property type="component" value="Unassembled WGS sequence"/>
</dbReference>
<accession>A0ABQ7FU69</accession>
<reference evidence="1" key="1">
    <citation type="submission" date="2017-08" db="EMBL/GenBank/DDBJ databases">
        <authorList>
            <person name="Polle J.E."/>
            <person name="Barry K."/>
            <person name="Cushman J."/>
            <person name="Schmutz J."/>
            <person name="Tran D."/>
            <person name="Hathwaick L.T."/>
            <person name="Yim W.C."/>
            <person name="Jenkins J."/>
            <person name="Mckie-Krisberg Z.M."/>
            <person name="Prochnik S."/>
            <person name="Lindquist E."/>
            <person name="Dockter R.B."/>
            <person name="Adam C."/>
            <person name="Molina H."/>
            <person name="Bunkerborg J."/>
            <person name="Jin E."/>
            <person name="Buchheim M."/>
            <person name="Magnuson J."/>
        </authorList>
    </citation>
    <scope>NUCLEOTIDE SEQUENCE</scope>
    <source>
        <strain evidence="1">CCAP 19/18</strain>
    </source>
</reference>
<dbReference type="Gene3D" id="3.40.50.300">
    <property type="entry name" value="P-loop containing nucleotide triphosphate hydrolases"/>
    <property type="match status" value="1"/>
</dbReference>
<protein>
    <submittedName>
        <fullName evidence="1">Uncharacterized protein</fullName>
    </submittedName>
</protein>
<evidence type="ECO:0000313" key="1">
    <source>
        <dbReference type="EMBL" id="KAF5825966.1"/>
    </source>
</evidence>
<name>A0ABQ7FU69_DUNSA</name>
<dbReference type="EMBL" id="MU071582">
    <property type="protein sequence ID" value="KAF5825966.1"/>
    <property type="molecule type" value="Genomic_DNA"/>
</dbReference>
<keyword evidence="2" id="KW-1185">Reference proteome</keyword>
<organism evidence="1 2">
    <name type="scientific">Dunaliella salina</name>
    <name type="common">Green alga</name>
    <name type="synonym">Protococcus salinus</name>
    <dbReference type="NCBI Taxonomy" id="3046"/>
    <lineage>
        <taxon>Eukaryota</taxon>
        <taxon>Viridiplantae</taxon>
        <taxon>Chlorophyta</taxon>
        <taxon>core chlorophytes</taxon>
        <taxon>Chlorophyceae</taxon>
        <taxon>CS clade</taxon>
        <taxon>Chlamydomonadales</taxon>
        <taxon>Dunaliellaceae</taxon>
        <taxon>Dunaliella</taxon>
    </lineage>
</organism>